<keyword evidence="4" id="KW-0812">Transmembrane</keyword>
<dbReference type="EMBL" id="QJJS01000014">
    <property type="protein sequence ID" value="PXW94398.1"/>
    <property type="molecule type" value="Genomic_DNA"/>
</dbReference>
<evidence type="ECO:0000256" key="4">
    <source>
        <dbReference type="SAM" id="Phobius"/>
    </source>
</evidence>
<dbReference type="GO" id="GO:0016020">
    <property type="term" value="C:membrane"/>
    <property type="evidence" value="ECO:0007669"/>
    <property type="project" value="InterPro"/>
</dbReference>
<gene>
    <name evidence="6" type="ORF">C7444_11497</name>
</gene>
<keyword evidence="4" id="KW-1133">Transmembrane helix</keyword>
<evidence type="ECO:0000313" key="7">
    <source>
        <dbReference type="Proteomes" id="UP000247811"/>
    </source>
</evidence>
<feature type="transmembrane region" description="Helical" evidence="4">
    <location>
        <begin position="21"/>
        <end position="43"/>
    </location>
</feature>
<dbReference type="InterPro" id="IPR004090">
    <property type="entry name" value="Chemotax_Me-accpt_rcpt"/>
</dbReference>
<organism evidence="6 7">
    <name type="scientific">Sphaerotilus hippei</name>
    <dbReference type="NCBI Taxonomy" id="744406"/>
    <lineage>
        <taxon>Bacteria</taxon>
        <taxon>Pseudomonadati</taxon>
        <taxon>Pseudomonadota</taxon>
        <taxon>Betaproteobacteria</taxon>
        <taxon>Burkholderiales</taxon>
        <taxon>Sphaerotilaceae</taxon>
        <taxon>Sphaerotilus</taxon>
    </lineage>
</organism>
<proteinExistence type="inferred from homology"/>
<dbReference type="OrthoDB" id="8781344at2"/>
<comment type="similarity">
    <text evidence="2">Belongs to the methyl-accepting chemotaxis (MCP) protein family.</text>
</comment>
<dbReference type="RefSeq" id="WP_110401581.1">
    <property type="nucleotide sequence ID" value="NZ_QJJS01000014.1"/>
</dbReference>
<evidence type="ECO:0000259" key="5">
    <source>
        <dbReference type="PROSITE" id="PS50111"/>
    </source>
</evidence>
<dbReference type="Gene3D" id="1.10.287.950">
    <property type="entry name" value="Methyl-accepting chemotaxis protein"/>
    <property type="match status" value="1"/>
</dbReference>
<keyword evidence="7" id="KW-1185">Reference proteome</keyword>
<dbReference type="SUPFAM" id="SSF58104">
    <property type="entry name" value="Methyl-accepting chemotaxis protein (MCP) signaling domain"/>
    <property type="match status" value="1"/>
</dbReference>
<keyword evidence="1 3" id="KW-0807">Transducer</keyword>
<dbReference type="InterPro" id="IPR004089">
    <property type="entry name" value="MCPsignal_dom"/>
</dbReference>
<accession>A0A318GX93</accession>
<dbReference type="PROSITE" id="PS50111">
    <property type="entry name" value="CHEMOTAXIS_TRANSDUC_2"/>
    <property type="match status" value="1"/>
</dbReference>
<evidence type="ECO:0000256" key="3">
    <source>
        <dbReference type="PROSITE-ProRule" id="PRU00284"/>
    </source>
</evidence>
<dbReference type="PANTHER" id="PTHR32089:SF112">
    <property type="entry name" value="LYSOZYME-LIKE PROTEIN-RELATED"/>
    <property type="match status" value="1"/>
</dbReference>
<dbReference type="GO" id="GO:0007165">
    <property type="term" value="P:signal transduction"/>
    <property type="evidence" value="ECO:0007669"/>
    <property type="project" value="UniProtKB-KW"/>
</dbReference>
<evidence type="ECO:0000256" key="1">
    <source>
        <dbReference type="ARBA" id="ARBA00023224"/>
    </source>
</evidence>
<dbReference type="Pfam" id="PF00015">
    <property type="entry name" value="MCPsignal"/>
    <property type="match status" value="1"/>
</dbReference>
<sequence length="420" mass="45507">MKQTSAPTPAPAGASAGRPFPWLRLGAASLTLLALAAGAPWLLEVAWPALGLSPASGLPAAALLGLLGTPLLEALGRRLLRGIGRSRPSGMPRAHLLQEVRDMSPYLGLMDRQLDTALQDYEEVTLKVIDRISSIHQVSVEQFERIRTTEANSEALVRTMQEKSMVDTQLGSILQMFVESQEKDVENNLERIKRLQGVSGLVPLVDVIAQVARQTNFLAINAAIEAARAGESGRSFSVLAAEIRGLAQRTAEAAADISEQIGLATRGIDKELADAVQASERQTTTSNMRKVIADIGEMQTRFSDSVSQLALHQVITEIKVGHQAIEEQLTDALGQMQEQDVMRQRVGGVQGALHDLDAHLQGLAEHLQQRTWQPDAGPSMKVRLESQHRHYVTQAQRQVHAGVAGQSRAGTPAEPLIELF</sequence>
<dbReference type="PANTHER" id="PTHR32089">
    <property type="entry name" value="METHYL-ACCEPTING CHEMOTAXIS PROTEIN MCPB"/>
    <property type="match status" value="1"/>
</dbReference>
<dbReference type="PRINTS" id="PR00260">
    <property type="entry name" value="CHEMTRNSDUCR"/>
</dbReference>
<feature type="domain" description="Methyl-accepting transducer" evidence="5">
    <location>
        <begin position="204"/>
        <end position="261"/>
    </location>
</feature>
<dbReference type="AlphaFoldDB" id="A0A318GX93"/>
<dbReference type="GO" id="GO:0006935">
    <property type="term" value="P:chemotaxis"/>
    <property type="evidence" value="ECO:0007669"/>
    <property type="project" value="InterPro"/>
</dbReference>
<dbReference type="GO" id="GO:0004888">
    <property type="term" value="F:transmembrane signaling receptor activity"/>
    <property type="evidence" value="ECO:0007669"/>
    <property type="project" value="InterPro"/>
</dbReference>
<feature type="transmembrane region" description="Helical" evidence="4">
    <location>
        <begin position="55"/>
        <end position="75"/>
    </location>
</feature>
<evidence type="ECO:0000313" key="6">
    <source>
        <dbReference type="EMBL" id="PXW94398.1"/>
    </source>
</evidence>
<protein>
    <submittedName>
        <fullName evidence="6">Methyl-accepting chemotaxis protein (MCP) signaling protein</fullName>
    </submittedName>
</protein>
<reference evidence="6 7" key="1">
    <citation type="submission" date="2018-05" db="EMBL/GenBank/DDBJ databases">
        <title>Genomic Encyclopedia of Type Strains, Phase IV (KMG-IV): sequencing the most valuable type-strain genomes for metagenomic binning, comparative biology and taxonomic classification.</title>
        <authorList>
            <person name="Goeker M."/>
        </authorList>
    </citation>
    <scope>NUCLEOTIDE SEQUENCE [LARGE SCALE GENOMIC DNA]</scope>
    <source>
        <strain evidence="6 7">DSM 566</strain>
    </source>
</reference>
<evidence type="ECO:0000256" key="2">
    <source>
        <dbReference type="ARBA" id="ARBA00029447"/>
    </source>
</evidence>
<dbReference type="Proteomes" id="UP000247811">
    <property type="component" value="Unassembled WGS sequence"/>
</dbReference>
<comment type="caution">
    <text evidence="6">The sequence shown here is derived from an EMBL/GenBank/DDBJ whole genome shotgun (WGS) entry which is preliminary data.</text>
</comment>
<name>A0A318GX93_9BURK</name>
<dbReference type="SMART" id="SM00283">
    <property type="entry name" value="MA"/>
    <property type="match status" value="1"/>
</dbReference>
<keyword evidence="4" id="KW-0472">Membrane</keyword>